<dbReference type="KEGG" id="mis:MICPUN_53243"/>
<organism evidence="1 2">
    <name type="scientific">Micromonas commoda (strain RCC299 / NOUM17 / CCMP2709)</name>
    <name type="common">Picoplanktonic green alga</name>
    <dbReference type="NCBI Taxonomy" id="296587"/>
    <lineage>
        <taxon>Eukaryota</taxon>
        <taxon>Viridiplantae</taxon>
        <taxon>Chlorophyta</taxon>
        <taxon>Mamiellophyceae</taxon>
        <taxon>Mamiellales</taxon>
        <taxon>Mamiellaceae</taxon>
        <taxon>Micromonas</taxon>
    </lineage>
</organism>
<name>C1EJQ3_MICCC</name>
<dbReference type="Gene3D" id="3.40.50.11350">
    <property type="match status" value="1"/>
</dbReference>
<protein>
    <submittedName>
        <fullName evidence="1">Uncharacterized protein</fullName>
    </submittedName>
</protein>
<reference evidence="1 2" key="1">
    <citation type="journal article" date="2009" name="Science">
        <title>Green evolution and dynamic adaptations revealed by genomes of the marine picoeukaryotes Micromonas.</title>
        <authorList>
            <person name="Worden A.Z."/>
            <person name="Lee J.H."/>
            <person name="Mock T."/>
            <person name="Rouze P."/>
            <person name="Simmons M.P."/>
            <person name="Aerts A.L."/>
            <person name="Allen A.E."/>
            <person name="Cuvelier M.L."/>
            <person name="Derelle E."/>
            <person name="Everett M.V."/>
            <person name="Foulon E."/>
            <person name="Grimwood J."/>
            <person name="Gundlach H."/>
            <person name="Henrissat B."/>
            <person name="Napoli C."/>
            <person name="McDonald S.M."/>
            <person name="Parker M.S."/>
            <person name="Rombauts S."/>
            <person name="Salamov A."/>
            <person name="Von Dassow P."/>
            <person name="Badger J.H."/>
            <person name="Coutinho P.M."/>
            <person name="Demir E."/>
            <person name="Dubchak I."/>
            <person name="Gentemann C."/>
            <person name="Eikrem W."/>
            <person name="Gready J.E."/>
            <person name="John U."/>
            <person name="Lanier W."/>
            <person name="Lindquist E.A."/>
            <person name="Lucas S."/>
            <person name="Mayer K.F."/>
            <person name="Moreau H."/>
            <person name="Not F."/>
            <person name="Otillar R."/>
            <person name="Panaud O."/>
            <person name="Pangilinan J."/>
            <person name="Paulsen I."/>
            <person name="Piegu B."/>
            <person name="Poliakov A."/>
            <person name="Robbens S."/>
            <person name="Schmutz J."/>
            <person name="Toulza E."/>
            <person name="Wyss T."/>
            <person name="Zelensky A."/>
            <person name="Zhou K."/>
            <person name="Armbrust E.V."/>
            <person name="Bhattacharya D."/>
            <person name="Goodenough U.W."/>
            <person name="Van de Peer Y."/>
            <person name="Grigoriev I.V."/>
        </authorList>
    </citation>
    <scope>NUCLEOTIDE SEQUENCE [LARGE SCALE GENOMIC DNA]</scope>
    <source>
        <strain evidence="2">RCC299 / NOUM17</strain>
    </source>
</reference>
<dbReference type="GeneID" id="8249941"/>
<evidence type="ECO:0000313" key="1">
    <source>
        <dbReference type="EMBL" id="ACO68230.1"/>
    </source>
</evidence>
<dbReference type="RefSeq" id="XP_002506972.1">
    <property type="nucleotide sequence ID" value="XM_002506926.1"/>
</dbReference>
<evidence type="ECO:0000313" key="2">
    <source>
        <dbReference type="Proteomes" id="UP000002009"/>
    </source>
</evidence>
<dbReference type="AlphaFoldDB" id="C1EJQ3"/>
<keyword evidence="2" id="KW-1185">Reference proteome</keyword>
<dbReference type="InParanoid" id="C1EJQ3"/>
<sequence>MRTVSSRRVFARGFLTGCLALLTIRTTLFYGERSDEKGPPKIFFSPTSGLGNSILALVSTAQLARSINAPFAISWDTDTSPSCQASYDDIFQRAHSSVGDLEDCKRKCKLDLTQSGARSCWKVLTCEERIKIAQLFASCDCVHVSSNQFFLPIFSSHVVNDLSSLAKQYLKPSKRLEHRLYRSQEYWKKEFGVTHVIGIHVRAAHSNSGSRDGKWIPKKRTFERVFWPCLQKVVREVYARSETIGVFVAADMPEVRIEATELLSTDERVVELPTPLKTLPNDTGLGPQRSSVEVQDAALELFLLLNSDSLLVKRGMHFDSTFSASAMALTRCGSATSCYYVDQEKCELVTGQVTPDFHLQGKISCGIGVGEEEEECDLLPVKARL</sequence>
<dbReference type="Proteomes" id="UP000002009">
    <property type="component" value="Chromosome 17"/>
</dbReference>
<proteinExistence type="predicted"/>
<accession>C1EJQ3</accession>
<dbReference type="EMBL" id="CP001335">
    <property type="protein sequence ID" value="ACO68230.1"/>
    <property type="molecule type" value="Genomic_DNA"/>
</dbReference>
<gene>
    <name evidence="1" type="ORF">MICPUN_53243</name>
</gene>